<proteinExistence type="predicted"/>
<evidence type="ECO:0000313" key="2">
    <source>
        <dbReference type="Proteomes" id="UP000887116"/>
    </source>
</evidence>
<dbReference type="OrthoDB" id="10274301at2759"/>
<gene>
    <name evidence="1" type="ORF">TNCT_25321</name>
</gene>
<dbReference type="Proteomes" id="UP000887116">
    <property type="component" value="Unassembled WGS sequence"/>
</dbReference>
<accession>A0A8X6G5V2</accession>
<comment type="caution">
    <text evidence="1">The sequence shown here is derived from an EMBL/GenBank/DDBJ whole genome shotgun (WGS) entry which is preliminary data.</text>
</comment>
<dbReference type="EMBL" id="BMAO01024675">
    <property type="protein sequence ID" value="GFQ96866.1"/>
    <property type="molecule type" value="Genomic_DNA"/>
</dbReference>
<reference evidence="1" key="1">
    <citation type="submission" date="2020-07" db="EMBL/GenBank/DDBJ databases">
        <title>Multicomponent nature underlies the extraordinary mechanical properties of spider dragline silk.</title>
        <authorList>
            <person name="Kono N."/>
            <person name="Nakamura H."/>
            <person name="Mori M."/>
            <person name="Yoshida Y."/>
            <person name="Ohtoshi R."/>
            <person name="Malay A.D."/>
            <person name="Moran D.A.P."/>
            <person name="Tomita M."/>
            <person name="Numata K."/>
            <person name="Arakawa K."/>
        </authorList>
    </citation>
    <scope>NUCLEOTIDE SEQUENCE</scope>
</reference>
<dbReference type="AlphaFoldDB" id="A0A8X6G5V2"/>
<evidence type="ECO:0000313" key="1">
    <source>
        <dbReference type="EMBL" id="GFQ96866.1"/>
    </source>
</evidence>
<keyword evidence="2" id="KW-1185">Reference proteome</keyword>
<sequence>MSEDFQSKAFKWAAVIFQPTWLEYSELLLPIRQCNVFTIWGFRVHYRYEQPQVAQLGFAVRPLSVSSESRYLISFGRKKYYNEMKGIAKVFSSKRCQ</sequence>
<organism evidence="1 2">
    <name type="scientific">Trichonephila clavata</name>
    <name type="common">Joro spider</name>
    <name type="synonym">Nephila clavata</name>
    <dbReference type="NCBI Taxonomy" id="2740835"/>
    <lineage>
        <taxon>Eukaryota</taxon>
        <taxon>Metazoa</taxon>
        <taxon>Ecdysozoa</taxon>
        <taxon>Arthropoda</taxon>
        <taxon>Chelicerata</taxon>
        <taxon>Arachnida</taxon>
        <taxon>Araneae</taxon>
        <taxon>Araneomorphae</taxon>
        <taxon>Entelegynae</taxon>
        <taxon>Araneoidea</taxon>
        <taxon>Nephilidae</taxon>
        <taxon>Trichonephila</taxon>
    </lineage>
</organism>
<protein>
    <submittedName>
        <fullName evidence="1">Uncharacterized protein</fullName>
    </submittedName>
</protein>
<name>A0A8X6G5V2_TRICU</name>